<keyword evidence="2" id="KW-1185">Reference proteome</keyword>
<dbReference type="AlphaFoldDB" id="A0A841EI40"/>
<reference evidence="1 2" key="1">
    <citation type="submission" date="2020-08" db="EMBL/GenBank/DDBJ databases">
        <title>Functional genomics of gut bacteria from endangered species of beetles.</title>
        <authorList>
            <person name="Carlos-Shanley C."/>
        </authorList>
    </citation>
    <scope>NUCLEOTIDE SEQUENCE [LARGE SCALE GENOMIC DNA]</scope>
    <source>
        <strain evidence="1 2">S00070</strain>
    </source>
</reference>
<gene>
    <name evidence="1" type="ORF">HNP25_002526</name>
</gene>
<name>A0A841EI40_9BACT</name>
<protein>
    <submittedName>
        <fullName evidence="1">Uncharacterized protein</fullName>
    </submittedName>
</protein>
<evidence type="ECO:0000313" key="1">
    <source>
        <dbReference type="EMBL" id="MBB6003867.1"/>
    </source>
</evidence>
<sequence length="102" mass="11798">MFGFDLENFKKKLDVVESTLAESTFEFEVDDILVIVSHNKVIYLNWKVEPTPDELMAAINEAFELLVIQTKEKRETSVKELLSNVPHPVKSILERQYSTLLN</sequence>
<proteinExistence type="predicted"/>
<dbReference type="EMBL" id="JACHKT010000017">
    <property type="protein sequence ID" value="MBB6003867.1"/>
    <property type="molecule type" value="Genomic_DNA"/>
</dbReference>
<organism evidence="1 2">
    <name type="scientific">Arcicella rosea</name>
    <dbReference type="NCBI Taxonomy" id="502909"/>
    <lineage>
        <taxon>Bacteria</taxon>
        <taxon>Pseudomonadati</taxon>
        <taxon>Bacteroidota</taxon>
        <taxon>Cytophagia</taxon>
        <taxon>Cytophagales</taxon>
        <taxon>Flectobacillaceae</taxon>
        <taxon>Arcicella</taxon>
    </lineage>
</organism>
<comment type="caution">
    <text evidence="1">The sequence shown here is derived from an EMBL/GenBank/DDBJ whole genome shotgun (WGS) entry which is preliminary data.</text>
</comment>
<dbReference type="RefSeq" id="WP_184134538.1">
    <property type="nucleotide sequence ID" value="NZ_JACHKT010000017.1"/>
</dbReference>
<evidence type="ECO:0000313" key="2">
    <source>
        <dbReference type="Proteomes" id="UP000524404"/>
    </source>
</evidence>
<accession>A0A841EI40</accession>
<dbReference type="Proteomes" id="UP000524404">
    <property type="component" value="Unassembled WGS sequence"/>
</dbReference>